<keyword evidence="5" id="KW-0413">Isomerase</keyword>
<evidence type="ECO:0000256" key="4">
    <source>
        <dbReference type="ARBA" id="ARBA00023157"/>
    </source>
</evidence>
<reference evidence="10 11" key="1">
    <citation type="journal article" date="2019" name="J. Hered.">
        <title>An Improved Genome Assembly for Drosophila navojoa, the Basal Species in the mojavensis Cluster.</title>
        <authorList>
            <person name="Vanderlinde T."/>
            <person name="Dupim E.G."/>
            <person name="Nazario-Yepiz N.O."/>
            <person name="Carvalho A.B."/>
        </authorList>
    </citation>
    <scope>NUCLEOTIDE SEQUENCE [LARGE SCALE GENOMIC DNA]</scope>
    <source>
        <strain evidence="10">Navoj_Jal97</strain>
        <tissue evidence="10">Whole organism</tissue>
    </source>
</reference>
<dbReference type="GO" id="GO:0034976">
    <property type="term" value="P:response to endoplasmic reticulum stress"/>
    <property type="evidence" value="ECO:0007669"/>
    <property type="project" value="TreeGrafter"/>
</dbReference>
<evidence type="ECO:0000259" key="9">
    <source>
        <dbReference type="PROSITE" id="PS51352"/>
    </source>
</evidence>
<dbReference type="InterPro" id="IPR057305">
    <property type="entry name" value="Thioredox_PDIA6_C"/>
</dbReference>
<keyword evidence="11" id="KW-1185">Reference proteome</keyword>
<dbReference type="PANTHER" id="PTHR45815:SF3">
    <property type="entry name" value="PROTEIN DISULFIDE-ISOMERASE A6"/>
    <property type="match status" value="1"/>
</dbReference>
<sequence length="442" mass="49112">MKRINKSWSIRIFVILALCSVLMLFMMVAGQSSGLYSPTDGVVELSAENFDSTVLQDDAIWVVQFYATWCSYCHALVSEYKQLAKALKGVVKLGVINGERNSELCTKYEVQGFPVIKIFGIDKSTPINFFGPRTAKAIAESAMAEVKRQIKDVIGGEGPAESDDSICMDSDVIELQPNDFKEQVLDSQDTWLVEFYTPWCPHCKNLAPEWIKVAKELKGKLKVGAVDASAHSELAAEYKVNGYPTIFYIPAQTEHAADAIEYKGSKRTAAGIIEWVNTQDLAVVPAFKIVEITNEDVLFNACVNEDWCMLAFLPTLKDCNAQCRNHMLNVLRGVGHKYKQQRWGWVWSEATAQMPLENGLRINYKYPSLAVVNCMKMKMGLFKGPLTTAAVDEFLANIAKGRGKLTTVSCDELPSIASIEPWDGKNSKKEPPAATHPISDEL</sequence>
<keyword evidence="4" id="KW-1015">Disulfide bond</keyword>
<feature type="chain" id="PRO_5019753695" description="protein disulfide-isomerase" evidence="8">
    <location>
        <begin position="31"/>
        <end position="442"/>
    </location>
</feature>
<dbReference type="Proteomes" id="UP000295192">
    <property type="component" value="Unassembled WGS sequence"/>
</dbReference>
<proteinExistence type="predicted"/>
<dbReference type="PROSITE" id="PS51352">
    <property type="entry name" value="THIOREDOXIN_2"/>
    <property type="match status" value="2"/>
</dbReference>
<comment type="caution">
    <text evidence="10">The sequence shown here is derived from an EMBL/GenBank/DDBJ whole genome shotgun (WGS) entry which is preliminary data.</text>
</comment>
<feature type="compositionally biased region" description="Basic and acidic residues" evidence="7">
    <location>
        <begin position="422"/>
        <end position="431"/>
    </location>
</feature>
<comment type="catalytic activity">
    <reaction evidence="1">
        <text>Catalyzes the rearrangement of -S-S- bonds in proteins.</text>
        <dbReference type="EC" id="5.3.4.1"/>
    </reaction>
</comment>
<feature type="region of interest" description="Disordered" evidence="7">
    <location>
        <begin position="419"/>
        <end position="442"/>
    </location>
</feature>
<evidence type="ECO:0000256" key="6">
    <source>
        <dbReference type="ARBA" id="ARBA00023284"/>
    </source>
</evidence>
<dbReference type="STRING" id="7232.A0A484B4Z6"/>
<evidence type="ECO:0000256" key="8">
    <source>
        <dbReference type="SAM" id="SignalP"/>
    </source>
</evidence>
<dbReference type="InterPro" id="IPR036249">
    <property type="entry name" value="Thioredoxin-like_sf"/>
</dbReference>
<accession>A0A484B4Z6</accession>
<evidence type="ECO:0000256" key="1">
    <source>
        <dbReference type="ARBA" id="ARBA00001182"/>
    </source>
</evidence>
<feature type="signal peptide" evidence="8">
    <location>
        <begin position="1"/>
        <end position="30"/>
    </location>
</feature>
<dbReference type="Pfam" id="PF00085">
    <property type="entry name" value="Thioredoxin"/>
    <property type="match status" value="2"/>
</dbReference>
<dbReference type="Gene3D" id="3.40.30.10">
    <property type="entry name" value="Glutaredoxin"/>
    <property type="match status" value="2"/>
</dbReference>
<feature type="domain" description="Thioredoxin" evidence="9">
    <location>
        <begin position="24"/>
        <end position="148"/>
    </location>
</feature>
<dbReference type="OrthoDB" id="10264505at2759"/>
<dbReference type="OMA" id="AIWVVQF"/>
<dbReference type="InterPro" id="IPR013766">
    <property type="entry name" value="Thioredoxin_domain"/>
</dbReference>
<evidence type="ECO:0000313" key="10">
    <source>
        <dbReference type="EMBL" id="TDG43734.1"/>
    </source>
</evidence>
<dbReference type="GO" id="GO:0003756">
    <property type="term" value="F:protein disulfide isomerase activity"/>
    <property type="evidence" value="ECO:0007669"/>
    <property type="project" value="UniProtKB-EC"/>
</dbReference>
<dbReference type="InterPro" id="IPR017937">
    <property type="entry name" value="Thioredoxin_CS"/>
</dbReference>
<comment type="subcellular location">
    <subcellularLocation>
        <location evidence="2">Endoplasmic reticulum lumen</location>
    </subcellularLocation>
</comment>
<evidence type="ECO:0000256" key="3">
    <source>
        <dbReference type="ARBA" id="ARBA00012723"/>
    </source>
</evidence>
<keyword evidence="6" id="KW-0676">Redox-active center</keyword>
<protein>
    <recommendedName>
        <fullName evidence="3">protein disulfide-isomerase</fullName>
        <ecNumber evidence="3">5.3.4.1</ecNumber>
    </recommendedName>
</protein>
<feature type="domain" description="Thioredoxin" evidence="9">
    <location>
        <begin position="152"/>
        <end position="281"/>
    </location>
</feature>
<evidence type="ECO:0000256" key="5">
    <source>
        <dbReference type="ARBA" id="ARBA00023235"/>
    </source>
</evidence>
<dbReference type="EC" id="5.3.4.1" evidence="3"/>
<organism evidence="10 11">
    <name type="scientific">Drosophila navojoa</name>
    <name type="common">Fruit fly</name>
    <dbReference type="NCBI Taxonomy" id="7232"/>
    <lineage>
        <taxon>Eukaryota</taxon>
        <taxon>Metazoa</taxon>
        <taxon>Ecdysozoa</taxon>
        <taxon>Arthropoda</taxon>
        <taxon>Hexapoda</taxon>
        <taxon>Insecta</taxon>
        <taxon>Pterygota</taxon>
        <taxon>Neoptera</taxon>
        <taxon>Endopterygota</taxon>
        <taxon>Diptera</taxon>
        <taxon>Brachycera</taxon>
        <taxon>Muscomorpha</taxon>
        <taxon>Ephydroidea</taxon>
        <taxon>Drosophilidae</taxon>
        <taxon>Drosophila</taxon>
    </lineage>
</organism>
<name>A0A484B4Z6_DRONA</name>
<dbReference type="PROSITE" id="PS00194">
    <property type="entry name" value="THIOREDOXIN_1"/>
    <property type="match status" value="1"/>
</dbReference>
<gene>
    <name evidence="10" type="ORF">AWZ03_009836</name>
</gene>
<dbReference type="GO" id="GO:0015035">
    <property type="term" value="F:protein-disulfide reductase activity"/>
    <property type="evidence" value="ECO:0007669"/>
    <property type="project" value="TreeGrafter"/>
</dbReference>
<evidence type="ECO:0000256" key="7">
    <source>
        <dbReference type="SAM" id="MobiDB-lite"/>
    </source>
</evidence>
<dbReference type="Pfam" id="PF24541">
    <property type="entry name" value="Thioredox_PDIA6_C"/>
    <property type="match status" value="1"/>
</dbReference>
<dbReference type="EMBL" id="LSRL02000136">
    <property type="protein sequence ID" value="TDG43734.1"/>
    <property type="molecule type" value="Genomic_DNA"/>
</dbReference>
<keyword evidence="8" id="KW-0732">Signal</keyword>
<evidence type="ECO:0000313" key="11">
    <source>
        <dbReference type="Proteomes" id="UP000295192"/>
    </source>
</evidence>
<evidence type="ECO:0000256" key="2">
    <source>
        <dbReference type="ARBA" id="ARBA00004319"/>
    </source>
</evidence>
<dbReference type="AlphaFoldDB" id="A0A484B4Z6"/>
<dbReference type="GO" id="GO:0005788">
    <property type="term" value="C:endoplasmic reticulum lumen"/>
    <property type="evidence" value="ECO:0007669"/>
    <property type="project" value="UniProtKB-SubCell"/>
</dbReference>
<dbReference type="PANTHER" id="PTHR45815">
    <property type="entry name" value="PROTEIN DISULFIDE-ISOMERASE A6"/>
    <property type="match status" value="1"/>
</dbReference>
<dbReference type="SUPFAM" id="SSF52833">
    <property type="entry name" value="Thioredoxin-like"/>
    <property type="match status" value="2"/>
</dbReference>